<reference evidence="11 12" key="1">
    <citation type="journal article" date="2019" name="Environ. Microbiol.">
        <title>Genomics insights into ecotype formation of ammonia-oxidizing archaea in the deep ocean.</title>
        <authorList>
            <person name="Wang Y."/>
            <person name="Huang J.M."/>
            <person name="Cui G.J."/>
            <person name="Nunoura T."/>
            <person name="Takaki Y."/>
            <person name="Li W.L."/>
            <person name="Li J."/>
            <person name="Gao Z.M."/>
            <person name="Takai K."/>
            <person name="Zhang A.Q."/>
            <person name="Stepanauskas R."/>
        </authorList>
    </citation>
    <scope>NUCLEOTIDE SEQUENCE [LARGE SCALE GENOMIC DNA]</scope>
    <source>
        <strain evidence="4 17">C4</strain>
        <strain evidence="9 14">D1a</strain>
        <strain evidence="2 19">L14</strain>
        <strain evidence="5 18">L15a</strain>
        <strain evidence="10 12">L19a</strain>
        <strain evidence="8 15">T1C4</strain>
        <strain evidence="3 16">T1L11</strain>
        <strain evidence="7 13">T1L9</strain>
        <strain evidence="6 11">T3L1</strain>
    </source>
</reference>
<dbReference type="EMBL" id="JACATC010000006">
    <property type="protein sequence ID" value="NWJ84244.1"/>
    <property type="molecule type" value="Genomic_DNA"/>
</dbReference>
<evidence type="ECO:0000313" key="11">
    <source>
        <dbReference type="Proteomes" id="UP000520052"/>
    </source>
</evidence>
<dbReference type="EMBL" id="JACATJ010000006">
    <property type="protein sequence ID" value="NWK09032.1"/>
    <property type="molecule type" value="Genomic_DNA"/>
</dbReference>
<dbReference type="Proteomes" id="UP000575480">
    <property type="component" value="Unassembled WGS sequence"/>
</dbReference>
<evidence type="ECO:0000313" key="8">
    <source>
        <dbReference type="EMBL" id="NWK07968.1"/>
    </source>
</evidence>
<dbReference type="Proteomes" id="UP000563820">
    <property type="component" value="Unassembled WGS sequence"/>
</dbReference>
<proteinExistence type="predicted"/>
<dbReference type="EMBL" id="JACATF010000027">
    <property type="protein sequence ID" value="NWK07968.1"/>
    <property type="molecule type" value="Genomic_DNA"/>
</dbReference>
<evidence type="ECO:0000313" key="16">
    <source>
        <dbReference type="Proteomes" id="UP000563820"/>
    </source>
</evidence>
<protein>
    <submittedName>
        <fullName evidence="7">Uncharacterized protein</fullName>
    </submittedName>
</protein>
<evidence type="ECO:0000313" key="12">
    <source>
        <dbReference type="Proteomes" id="UP000535457"/>
    </source>
</evidence>
<evidence type="ECO:0000313" key="10">
    <source>
        <dbReference type="EMBL" id="NWK13980.1"/>
    </source>
</evidence>
<reference evidence="7" key="2">
    <citation type="submission" date="2020-06" db="EMBL/GenBank/DDBJ databases">
        <authorList>
            <person name="Wang Y."/>
        </authorList>
    </citation>
    <scope>NUCLEOTIDE SEQUENCE</scope>
    <source>
        <strain evidence="4">C4</strain>
        <strain evidence="9">D1a</strain>
        <strain evidence="2">L14</strain>
        <strain evidence="5">L15a</strain>
        <strain evidence="10">L19a</strain>
        <strain evidence="8">T1C4</strain>
        <strain evidence="3">T1L11</strain>
        <strain evidence="7">T1L9</strain>
        <strain evidence="6">T3L1</strain>
    </source>
</reference>
<dbReference type="Proteomes" id="UP000549797">
    <property type="component" value="Unassembled WGS sequence"/>
</dbReference>
<evidence type="ECO:0000313" key="3">
    <source>
        <dbReference type="EMBL" id="NWJ28605.1"/>
    </source>
</evidence>
<dbReference type="EMBL" id="JACATE010000005">
    <property type="protein sequence ID" value="NWJ28605.1"/>
    <property type="molecule type" value="Genomic_DNA"/>
</dbReference>
<feature type="region of interest" description="Disordered" evidence="1">
    <location>
        <begin position="96"/>
        <end position="115"/>
    </location>
</feature>
<evidence type="ECO:0000313" key="7">
    <source>
        <dbReference type="EMBL" id="NWK01028.1"/>
    </source>
</evidence>
<sequence>MVISKENKDFIDSLIDYYISESESYRQIAENFVPEVESVPDTTFGIITGCVYSGFLQAYQNQQLTPSLEDMREFNQIMKEQATVIKKSILGISEVQVDEKESENESDQDSAENNS</sequence>
<evidence type="ECO:0000313" key="4">
    <source>
        <dbReference type="EMBL" id="NWJ29624.1"/>
    </source>
</evidence>
<feature type="compositionally biased region" description="Acidic residues" evidence="1">
    <location>
        <begin position="100"/>
        <end position="115"/>
    </location>
</feature>
<organism evidence="7 13">
    <name type="scientific">Marine Group I thaumarchaeote</name>
    <dbReference type="NCBI Taxonomy" id="2511932"/>
    <lineage>
        <taxon>Archaea</taxon>
        <taxon>Nitrososphaerota</taxon>
        <taxon>Marine Group I</taxon>
    </lineage>
</organism>
<dbReference type="AlphaFoldDB" id="A0A7K4NI79"/>
<dbReference type="Proteomes" id="UP000587702">
    <property type="component" value="Unassembled WGS sequence"/>
</dbReference>
<dbReference type="Proteomes" id="UP000520052">
    <property type="component" value="Unassembled WGS sequence"/>
</dbReference>
<dbReference type="Proteomes" id="UP000535457">
    <property type="component" value="Unassembled WGS sequence"/>
</dbReference>
<evidence type="ECO:0000256" key="1">
    <source>
        <dbReference type="SAM" id="MobiDB-lite"/>
    </source>
</evidence>
<evidence type="ECO:0000313" key="17">
    <source>
        <dbReference type="Proteomes" id="UP000568446"/>
    </source>
</evidence>
<dbReference type="Proteomes" id="UP000547822">
    <property type="component" value="Unassembled WGS sequence"/>
</dbReference>
<gene>
    <name evidence="7" type="ORF">HX840_03890</name>
    <name evidence="8" type="ORF">HX847_06130</name>
    <name evidence="3" type="ORF">HX848_04350</name>
    <name evidence="4" type="ORF">HX850_01715</name>
    <name evidence="9" type="ORF">HX852_04520</name>
    <name evidence="10" type="ORF">HX853_05020</name>
    <name evidence="6" type="ORF">HX854_05910</name>
    <name evidence="5" type="ORF">HX858_05090</name>
    <name evidence="2" type="ORF">HX860_03925</name>
</gene>
<dbReference type="EMBL" id="JACATH010000003">
    <property type="protein sequence ID" value="NWJ57112.1"/>
    <property type="molecule type" value="Genomic_DNA"/>
</dbReference>
<evidence type="ECO:0000313" key="6">
    <source>
        <dbReference type="EMBL" id="NWJ84244.1"/>
    </source>
</evidence>
<dbReference type="EMBL" id="JACATI010000003">
    <property type="protein sequence ID" value="NWJ20201.1"/>
    <property type="molecule type" value="Genomic_DNA"/>
</dbReference>
<comment type="caution">
    <text evidence="7">The sequence shown here is derived from an EMBL/GenBank/DDBJ whole genome shotgun (WGS) entry which is preliminary data.</text>
</comment>
<dbReference type="EMBL" id="JACATD010000004">
    <property type="protein sequence ID" value="NWK01028.1"/>
    <property type="molecule type" value="Genomic_DNA"/>
</dbReference>
<evidence type="ECO:0000313" key="18">
    <source>
        <dbReference type="Proteomes" id="UP000575480"/>
    </source>
</evidence>
<evidence type="ECO:0000313" key="19">
    <source>
        <dbReference type="Proteomes" id="UP000587702"/>
    </source>
</evidence>
<evidence type="ECO:0000313" key="5">
    <source>
        <dbReference type="EMBL" id="NWJ57112.1"/>
    </source>
</evidence>
<dbReference type="EMBL" id="JACATK010000004">
    <property type="protein sequence ID" value="NWJ29624.1"/>
    <property type="molecule type" value="Genomic_DNA"/>
</dbReference>
<evidence type="ECO:0000313" key="14">
    <source>
        <dbReference type="Proteomes" id="UP000549797"/>
    </source>
</evidence>
<evidence type="ECO:0000313" key="9">
    <source>
        <dbReference type="EMBL" id="NWK09032.1"/>
    </source>
</evidence>
<dbReference type="EMBL" id="JACATG010000006">
    <property type="protein sequence ID" value="NWK13980.1"/>
    <property type="molecule type" value="Genomic_DNA"/>
</dbReference>
<accession>A0A7K4NI79</accession>
<evidence type="ECO:0000313" key="13">
    <source>
        <dbReference type="Proteomes" id="UP000547822"/>
    </source>
</evidence>
<evidence type="ECO:0000313" key="15">
    <source>
        <dbReference type="Proteomes" id="UP000559282"/>
    </source>
</evidence>
<name>A0A7K4NI79_9ARCH</name>
<evidence type="ECO:0000313" key="2">
    <source>
        <dbReference type="EMBL" id="NWJ20201.1"/>
    </source>
</evidence>
<dbReference type="Proteomes" id="UP000559282">
    <property type="component" value="Unassembled WGS sequence"/>
</dbReference>
<dbReference type="Proteomes" id="UP000568446">
    <property type="component" value="Unassembled WGS sequence"/>
</dbReference>